<evidence type="ECO:0000313" key="3">
    <source>
        <dbReference type="EMBL" id="MDN3612738.1"/>
    </source>
</evidence>
<dbReference type="EMBL" id="JAUFQC010000001">
    <property type="protein sequence ID" value="MDN3610053.1"/>
    <property type="molecule type" value="Genomic_DNA"/>
</dbReference>
<reference evidence="4" key="2">
    <citation type="journal article" date="2019" name="Int. J. Syst. Evol. Microbiol.">
        <title>The Global Catalogue of Microorganisms (GCM) 10K type strain sequencing project: providing services to taxonomists for standard genome sequencing and annotation.</title>
        <authorList>
            <consortium name="The Broad Institute Genomics Platform"/>
            <consortium name="The Broad Institute Genome Sequencing Center for Infectious Disease"/>
            <person name="Wu L."/>
            <person name="Ma J."/>
        </authorList>
    </citation>
    <scope>NUCLEOTIDE SEQUENCE [LARGE SCALE GENOMIC DNA]</scope>
    <source>
        <strain evidence="4">CECT 7398</strain>
    </source>
</reference>
<sequence length="77" mass="8841">MHYLSVVLNSNSHSVTNITVQQRLLFELSSNNVFFVPHDTSYRSLHVLSHTGMIARAIPLLQWTCPKTHNPLILTYH</sequence>
<evidence type="ECO:0000313" key="4">
    <source>
        <dbReference type="Proteomes" id="UP001238540"/>
    </source>
</evidence>
<protein>
    <submittedName>
        <fullName evidence="2">Uncharacterized protein</fullName>
    </submittedName>
</protein>
<evidence type="ECO:0000313" key="1">
    <source>
        <dbReference type="EMBL" id="MDN3610053.1"/>
    </source>
</evidence>
<accession>A0ABT8C2X9</accession>
<evidence type="ECO:0000313" key="2">
    <source>
        <dbReference type="EMBL" id="MDN3612713.1"/>
    </source>
</evidence>
<reference evidence="2" key="1">
    <citation type="journal article" date="2014" name="Int. J. Syst. Evol. Microbiol.">
        <title>Complete genome of a new Firmicutes species belonging to the dominant human colonic microbiota ('Ruminococcus bicirculans') reveals two chromosomes and a selective capacity to utilize plant glucans.</title>
        <authorList>
            <consortium name="NISC Comparative Sequencing Program"/>
            <person name="Wegmann U."/>
            <person name="Louis P."/>
            <person name="Goesmann A."/>
            <person name="Henrissat B."/>
            <person name="Duncan S.H."/>
            <person name="Flint H.J."/>
        </authorList>
    </citation>
    <scope>NUCLEOTIDE SEQUENCE</scope>
    <source>
        <strain evidence="2">CECT 7398</strain>
    </source>
</reference>
<dbReference type="EMBL" id="JAUFQC010000031">
    <property type="protein sequence ID" value="MDN3612713.1"/>
    <property type="molecule type" value="Genomic_DNA"/>
</dbReference>
<reference evidence="2" key="3">
    <citation type="submission" date="2023-06" db="EMBL/GenBank/DDBJ databases">
        <authorList>
            <person name="Lucena T."/>
            <person name="Sun Q."/>
        </authorList>
    </citation>
    <scope>NUCLEOTIDE SEQUENCE</scope>
    <source>
        <strain evidence="2">CECT 7398</strain>
    </source>
</reference>
<keyword evidence="4" id="KW-1185">Reference proteome</keyword>
<proteinExistence type="predicted"/>
<gene>
    <name evidence="1" type="ORF">QWZ16_10115</name>
    <name evidence="2" type="ORF">QWZ16_24380</name>
    <name evidence="3" type="ORF">QWZ16_24545</name>
</gene>
<dbReference type="EMBL" id="JAUFQC010000032">
    <property type="protein sequence ID" value="MDN3612738.1"/>
    <property type="molecule type" value="Genomic_DNA"/>
</dbReference>
<dbReference type="RefSeq" id="WP_290311764.1">
    <property type="nucleotide sequence ID" value="NZ_JAUFQC010000001.1"/>
</dbReference>
<name>A0ABT8C2X9_9VIBR</name>
<organism evidence="2 4">
    <name type="scientific">Vibrio ostreicida</name>
    <dbReference type="NCBI Taxonomy" id="526588"/>
    <lineage>
        <taxon>Bacteria</taxon>
        <taxon>Pseudomonadati</taxon>
        <taxon>Pseudomonadota</taxon>
        <taxon>Gammaproteobacteria</taxon>
        <taxon>Vibrionales</taxon>
        <taxon>Vibrionaceae</taxon>
        <taxon>Vibrio</taxon>
    </lineage>
</organism>
<comment type="caution">
    <text evidence="2">The sequence shown here is derived from an EMBL/GenBank/DDBJ whole genome shotgun (WGS) entry which is preliminary data.</text>
</comment>
<dbReference type="Proteomes" id="UP001238540">
    <property type="component" value="Unassembled WGS sequence"/>
</dbReference>